<feature type="compositionally biased region" description="Polar residues" evidence="1">
    <location>
        <begin position="454"/>
        <end position="464"/>
    </location>
</feature>
<feature type="compositionally biased region" description="Polar residues" evidence="1">
    <location>
        <begin position="433"/>
        <end position="447"/>
    </location>
</feature>
<feature type="region of interest" description="Disordered" evidence="1">
    <location>
        <begin position="274"/>
        <end position="307"/>
    </location>
</feature>
<dbReference type="Proteomes" id="UP000670092">
    <property type="component" value="Unassembled WGS sequence"/>
</dbReference>
<evidence type="ECO:0000256" key="1">
    <source>
        <dbReference type="SAM" id="MobiDB-lite"/>
    </source>
</evidence>
<dbReference type="OrthoDB" id="5389296at2759"/>
<feature type="region of interest" description="Disordered" evidence="1">
    <location>
        <begin position="1"/>
        <end position="26"/>
    </location>
</feature>
<comment type="caution">
    <text evidence="2">The sequence shown here is derived from an EMBL/GenBank/DDBJ whole genome shotgun (WGS) entry which is preliminary data.</text>
</comment>
<feature type="compositionally biased region" description="Low complexity" evidence="1">
    <location>
        <begin position="170"/>
        <end position="181"/>
    </location>
</feature>
<feature type="region of interest" description="Disordered" evidence="1">
    <location>
        <begin position="64"/>
        <end position="196"/>
    </location>
</feature>
<evidence type="ECO:0000313" key="2">
    <source>
        <dbReference type="EMBL" id="KAG5290393.1"/>
    </source>
</evidence>
<dbReference type="EMBL" id="JAEVHI010000005">
    <property type="protein sequence ID" value="KAG5290393.1"/>
    <property type="molecule type" value="Genomic_DNA"/>
</dbReference>
<gene>
    <name evidence="2" type="ORF">I7I52_07398</name>
</gene>
<feature type="compositionally biased region" description="Low complexity" evidence="1">
    <location>
        <begin position="396"/>
        <end position="408"/>
    </location>
</feature>
<feature type="compositionally biased region" description="Basic and acidic residues" evidence="1">
    <location>
        <begin position="1"/>
        <end position="11"/>
    </location>
</feature>
<evidence type="ECO:0000313" key="3">
    <source>
        <dbReference type="Proteomes" id="UP000670092"/>
    </source>
</evidence>
<reference evidence="2 3" key="1">
    <citation type="submission" date="2021-01" db="EMBL/GenBank/DDBJ databases">
        <title>Chromosome-level genome assembly of a human fungal pathogen reveals clustering of transcriptionally co-regulated genes.</title>
        <authorList>
            <person name="Voorhies M."/>
            <person name="Cohen S."/>
            <person name="Shea T.P."/>
            <person name="Petrus S."/>
            <person name="Munoz J.F."/>
            <person name="Poplawski S."/>
            <person name="Goldman W.E."/>
            <person name="Michael T."/>
            <person name="Cuomo C.A."/>
            <person name="Sil A."/>
            <person name="Beyhan S."/>
        </authorList>
    </citation>
    <scope>NUCLEOTIDE SEQUENCE [LARGE SCALE GENOMIC DNA]</scope>
    <source>
        <strain evidence="2 3">G184AR</strain>
    </source>
</reference>
<feature type="compositionally biased region" description="Acidic residues" evidence="1">
    <location>
        <begin position="97"/>
        <end position="107"/>
    </location>
</feature>
<accession>A0A8H7YI62</accession>
<dbReference type="VEuPathDB" id="FungiDB:I7I52_07398"/>
<feature type="region of interest" description="Disordered" evidence="1">
    <location>
        <begin position="396"/>
        <end position="469"/>
    </location>
</feature>
<feature type="compositionally biased region" description="Acidic residues" evidence="1">
    <location>
        <begin position="126"/>
        <end position="138"/>
    </location>
</feature>
<organism evidence="2 3">
    <name type="scientific">Ajellomyces capsulatus</name>
    <name type="common">Darling's disease fungus</name>
    <name type="synonym">Histoplasma capsulatum</name>
    <dbReference type="NCBI Taxonomy" id="5037"/>
    <lineage>
        <taxon>Eukaryota</taxon>
        <taxon>Fungi</taxon>
        <taxon>Dikarya</taxon>
        <taxon>Ascomycota</taxon>
        <taxon>Pezizomycotina</taxon>
        <taxon>Eurotiomycetes</taxon>
        <taxon>Eurotiomycetidae</taxon>
        <taxon>Onygenales</taxon>
        <taxon>Ajellomycetaceae</taxon>
        <taxon>Histoplasma</taxon>
    </lineage>
</organism>
<name>A0A8H7YI62_AJECA</name>
<dbReference type="AlphaFoldDB" id="A0A8H7YI62"/>
<protein>
    <submittedName>
        <fullName evidence="2">Uncharacterized protein</fullName>
    </submittedName>
</protein>
<feature type="compositionally biased region" description="Polar residues" evidence="1">
    <location>
        <begin position="157"/>
        <end position="169"/>
    </location>
</feature>
<proteinExistence type="predicted"/>
<sequence length="530" mass="57235">MAPAKTPERRSHIISRASPAAGIGSVSRTPRFIFGSTAPSSAASQFAATPRFHFTERGGHVSDVETDIGDAVPPSSALADVGMQTGDSPCMYSREDEIQDSNSDEEEILFHDDSSSSPLGGYTETQNDEGGFDVDAEIDSTFPPTPEGRKAKRRRVSSPTLDNPNADTISSCPSHPSTSPSSPQPHSPVSSIASPNTPFRQVISHESVTPLLPSSIAYGERPSSPTEQPYFRLHHHQPSSFSISTHITSSFQMTPTSAPTPSQRRQPHFILPLTHPNPPENLQNTQSLDKRSFTPGRPRRSISTTQNCVPGGIAASVRGWLLEAEAAKHASQFHSTQTSSTQGPREMKMLPPARPANYYLVAEVVDIRRQASSDVYTSGHPAPVTLIISNPISNASTASASGTVSTSAHRTVPSAIRQEPPSRKILVFGDPISTPSRTQNRSISGTPGQHPHRSASSSQPTHTVSKGDRIGIRRGLVWEMEIEEFGSNRPMREGREGVDCFAHVAGSTDETRGQDVRVEKWVVGVEWDIL</sequence>